<feature type="region of interest" description="Disordered" evidence="1">
    <location>
        <begin position="35"/>
        <end position="142"/>
    </location>
</feature>
<dbReference type="AlphaFoldDB" id="A0ABD4T4F5"/>
<accession>A0ABD4T4F5</accession>
<gene>
    <name evidence="3" type="ORF">QQ91_0011980</name>
</gene>
<keyword evidence="4" id="KW-1185">Reference proteome</keyword>
<sequence length="293" mass="31675">MGQKIRWILGIILLLGGGCSLYVWYQFIRLPSWYTQSPDQTRPEEGVLRQEDFDDPDELAQIKAKLTRKVAAQAPGNQETPGDSETVPPSAGASTPSIQSRSANSSAGNPPRAHQRPVESPSPRLAQGGAATPASPEPRSLTLNAGELNEWVAVAVSESRRAKPVLPAIQGIKTHIDQGQVTSEILVNLAALDSAQLSRGQQQQVEKMLKVLPAIARQNVLITIRGKPQVQGGKLYLPPDSTVALGGVRLTLEELGQTLGLPVHRPLPLNLNLGDFQVEQAQIRDRQVTLSDR</sequence>
<protein>
    <recommendedName>
        <fullName evidence="5">DUF881 domain-containing protein</fullName>
    </recommendedName>
</protein>
<dbReference type="PROSITE" id="PS51257">
    <property type="entry name" value="PROKAR_LIPOPROTEIN"/>
    <property type="match status" value="1"/>
</dbReference>
<keyword evidence="2" id="KW-0472">Membrane</keyword>
<feature type="compositionally biased region" description="Basic and acidic residues" evidence="1">
    <location>
        <begin position="41"/>
        <end position="51"/>
    </location>
</feature>
<organism evidence="3 4">
    <name type="scientific">Lyngbya confervoides BDU141951</name>
    <dbReference type="NCBI Taxonomy" id="1574623"/>
    <lineage>
        <taxon>Bacteria</taxon>
        <taxon>Bacillati</taxon>
        <taxon>Cyanobacteriota</taxon>
        <taxon>Cyanophyceae</taxon>
        <taxon>Oscillatoriophycideae</taxon>
        <taxon>Oscillatoriales</taxon>
        <taxon>Microcoleaceae</taxon>
        <taxon>Lyngbya</taxon>
    </lineage>
</organism>
<feature type="compositionally biased region" description="Polar residues" evidence="1">
    <location>
        <begin position="92"/>
        <end position="108"/>
    </location>
</feature>
<feature type="transmembrane region" description="Helical" evidence="2">
    <location>
        <begin position="7"/>
        <end position="25"/>
    </location>
</feature>
<keyword evidence="2" id="KW-0812">Transmembrane</keyword>
<dbReference type="EMBL" id="JTHE03000063">
    <property type="protein sequence ID" value="MCM1983536.1"/>
    <property type="molecule type" value="Genomic_DNA"/>
</dbReference>
<proteinExistence type="predicted"/>
<dbReference type="Proteomes" id="UP000031561">
    <property type="component" value="Unassembled WGS sequence"/>
</dbReference>
<evidence type="ECO:0000313" key="3">
    <source>
        <dbReference type="EMBL" id="MCM1983536.1"/>
    </source>
</evidence>
<reference evidence="3 4" key="1">
    <citation type="journal article" date="2015" name="Genome Announc.">
        <title>Draft Genome Sequence of Filamentous Marine Cyanobacterium Lyngbya confervoides Strain BDU141951.</title>
        <authorList>
            <person name="Chandrababunaidu M.M."/>
            <person name="Sen D."/>
            <person name="Tripathy S."/>
        </authorList>
    </citation>
    <scope>NUCLEOTIDE SEQUENCE [LARGE SCALE GENOMIC DNA]</scope>
    <source>
        <strain evidence="3 4">BDU141951</strain>
    </source>
</reference>
<evidence type="ECO:0000313" key="4">
    <source>
        <dbReference type="Proteomes" id="UP000031561"/>
    </source>
</evidence>
<keyword evidence="2" id="KW-1133">Transmembrane helix</keyword>
<evidence type="ECO:0000256" key="2">
    <source>
        <dbReference type="SAM" id="Phobius"/>
    </source>
</evidence>
<name>A0ABD4T4F5_9CYAN</name>
<evidence type="ECO:0000256" key="1">
    <source>
        <dbReference type="SAM" id="MobiDB-lite"/>
    </source>
</evidence>
<evidence type="ECO:0008006" key="5">
    <source>
        <dbReference type="Google" id="ProtNLM"/>
    </source>
</evidence>
<comment type="caution">
    <text evidence="3">The sequence shown here is derived from an EMBL/GenBank/DDBJ whole genome shotgun (WGS) entry which is preliminary data.</text>
</comment>
<dbReference type="RefSeq" id="WP_166282337.1">
    <property type="nucleotide sequence ID" value="NZ_JTHE03000063.1"/>
</dbReference>